<evidence type="ECO:0000256" key="2">
    <source>
        <dbReference type="ARBA" id="ARBA00022525"/>
    </source>
</evidence>
<keyword evidence="2" id="KW-0964">Secreted</keyword>
<keyword evidence="7" id="KW-1185">Reference proteome</keyword>
<keyword evidence="3" id="KW-0645">Protease</keyword>
<evidence type="ECO:0000313" key="7">
    <source>
        <dbReference type="Proteomes" id="UP000242715"/>
    </source>
</evidence>
<dbReference type="Proteomes" id="UP000242715">
    <property type="component" value="Unassembled WGS sequence"/>
</dbReference>
<dbReference type="InterPro" id="IPR032799">
    <property type="entry name" value="TAXi_C"/>
</dbReference>
<organism evidence="6 7">
    <name type="scientific">Trifolium subterraneum</name>
    <name type="common">Subterranean clover</name>
    <dbReference type="NCBI Taxonomy" id="3900"/>
    <lineage>
        <taxon>Eukaryota</taxon>
        <taxon>Viridiplantae</taxon>
        <taxon>Streptophyta</taxon>
        <taxon>Embryophyta</taxon>
        <taxon>Tracheophyta</taxon>
        <taxon>Spermatophyta</taxon>
        <taxon>Magnoliopsida</taxon>
        <taxon>eudicotyledons</taxon>
        <taxon>Gunneridae</taxon>
        <taxon>Pentapetalae</taxon>
        <taxon>rosids</taxon>
        <taxon>fabids</taxon>
        <taxon>Fabales</taxon>
        <taxon>Fabaceae</taxon>
        <taxon>Papilionoideae</taxon>
        <taxon>50 kb inversion clade</taxon>
        <taxon>NPAAA clade</taxon>
        <taxon>Hologalegina</taxon>
        <taxon>IRL clade</taxon>
        <taxon>Trifolieae</taxon>
        <taxon>Trifolium</taxon>
    </lineage>
</organism>
<dbReference type="GO" id="GO:0004190">
    <property type="term" value="F:aspartic-type endopeptidase activity"/>
    <property type="evidence" value="ECO:0007669"/>
    <property type="project" value="InterPro"/>
</dbReference>
<dbReference type="OrthoDB" id="1434161at2759"/>
<dbReference type="PANTHER" id="PTHR47967:SF66">
    <property type="entry name" value="ASPARTIC PROTEINASE CDR1-RELATED"/>
    <property type="match status" value="1"/>
</dbReference>
<dbReference type="Pfam" id="PF14541">
    <property type="entry name" value="TAXi_C"/>
    <property type="match status" value="1"/>
</dbReference>
<accession>A0A2Z6NNZ6</accession>
<dbReference type="InterPro" id="IPR001969">
    <property type="entry name" value="Aspartic_peptidase_AS"/>
</dbReference>
<dbReference type="Gene3D" id="2.40.70.10">
    <property type="entry name" value="Acid Proteases"/>
    <property type="match status" value="1"/>
</dbReference>
<reference evidence="7" key="1">
    <citation type="journal article" date="2017" name="Front. Plant Sci.">
        <title>Climate Clever Clovers: New Paradigm to Reduce the Environmental Footprint of Ruminants by Breeding Low Methanogenic Forages Utilizing Haplotype Variation.</title>
        <authorList>
            <person name="Kaur P."/>
            <person name="Appels R."/>
            <person name="Bayer P.E."/>
            <person name="Keeble-Gagnere G."/>
            <person name="Wang J."/>
            <person name="Hirakawa H."/>
            <person name="Shirasawa K."/>
            <person name="Vercoe P."/>
            <person name="Stefanova K."/>
            <person name="Durmic Z."/>
            <person name="Nichols P."/>
            <person name="Revell C."/>
            <person name="Isobe S.N."/>
            <person name="Edwards D."/>
            <person name="Erskine W."/>
        </authorList>
    </citation>
    <scope>NUCLEOTIDE SEQUENCE [LARGE SCALE GENOMIC DNA]</scope>
    <source>
        <strain evidence="7">cv. Daliak</strain>
    </source>
</reference>
<feature type="domain" description="Peptidase A1" evidence="5">
    <location>
        <begin position="1"/>
        <end position="174"/>
    </location>
</feature>
<comment type="subcellular location">
    <subcellularLocation>
        <location evidence="1">Secreted</location>
    </subcellularLocation>
</comment>
<gene>
    <name evidence="6" type="ORF">TSUD_365820</name>
</gene>
<dbReference type="SUPFAM" id="SSF50630">
    <property type="entry name" value="Acid proteases"/>
    <property type="match status" value="1"/>
</dbReference>
<dbReference type="InterPro" id="IPR021109">
    <property type="entry name" value="Peptidase_aspartic_dom_sf"/>
</dbReference>
<dbReference type="PANTHER" id="PTHR47967">
    <property type="entry name" value="OS07G0603500 PROTEIN-RELATED"/>
    <property type="match status" value="1"/>
</dbReference>
<dbReference type="GO" id="GO:0005576">
    <property type="term" value="C:extracellular region"/>
    <property type="evidence" value="ECO:0007669"/>
    <property type="project" value="UniProtKB-SubCell"/>
</dbReference>
<evidence type="ECO:0000256" key="3">
    <source>
        <dbReference type="ARBA" id="ARBA00022670"/>
    </source>
</evidence>
<sequence length="181" mass="19875">NKTNKLNFGEAAVVSGDGVVSTPLVKNDPPIFYYLTLEAFSVGKKRVEWTSEAGIEGNIIIDSGTTLTLLPYEIYTNLESAVVEQVKLDRVDDPNQIFSLCYSITSDDYDFPLITAHFKGADVQLHSINTFVKVADGIVCFAFQASKIGTIFGNLAQQNFLVGYDLQQNIVSFKATDCSKL</sequence>
<proteinExistence type="predicted"/>
<dbReference type="InterPro" id="IPR051708">
    <property type="entry name" value="Plant_Aspart_Prot_A1"/>
</dbReference>
<evidence type="ECO:0000256" key="4">
    <source>
        <dbReference type="ARBA" id="ARBA00022801"/>
    </source>
</evidence>
<name>A0A2Z6NNZ6_TRISU</name>
<dbReference type="EMBL" id="DF973991">
    <property type="protein sequence ID" value="GAU43733.1"/>
    <property type="molecule type" value="Genomic_DNA"/>
</dbReference>
<keyword evidence="4" id="KW-0378">Hydrolase</keyword>
<protein>
    <recommendedName>
        <fullName evidence="5">Peptidase A1 domain-containing protein</fullName>
    </recommendedName>
</protein>
<evidence type="ECO:0000256" key="1">
    <source>
        <dbReference type="ARBA" id="ARBA00004613"/>
    </source>
</evidence>
<dbReference type="AlphaFoldDB" id="A0A2Z6NNZ6"/>
<dbReference type="FunFam" id="2.40.70.10:FF:000050">
    <property type="entry name" value="Aspartic proteinase CDR1"/>
    <property type="match status" value="1"/>
</dbReference>
<dbReference type="InterPro" id="IPR033121">
    <property type="entry name" value="PEPTIDASE_A1"/>
</dbReference>
<evidence type="ECO:0000259" key="5">
    <source>
        <dbReference type="PROSITE" id="PS51767"/>
    </source>
</evidence>
<dbReference type="PROSITE" id="PS51767">
    <property type="entry name" value="PEPTIDASE_A1"/>
    <property type="match status" value="1"/>
</dbReference>
<evidence type="ECO:0000313" key="6">
    <source>
        <dbReference type="EMBL" id="GAU43733.1"/>
    </source>
</evidence>
<feature type="non-terminal residue" evidence="6">
    <location>
        <position position="1"/>
    </location>
</feature>
<dbReference type="GO" id="GO:0006508">
    <property type="term" value="P:proteolysis"/>
    <property type="evidence" value="ECO:0007669"/>
    <property type="project" value="UniProtKB-KW"/>
</dbReference>
<dbReference type="PROSITE" id="PS00141">
    <property type="entry name" value="ASP_PROTEASE"/>
    <property type="match status" value="1"/>
</dbReference>